<protein>
    <submittedName>
        <fullName evidence="3">Type II toxin-antitoxin system VapC family toxin</fullName>
    </submittedName>
</protein>
<dbReference type="AlphaFoldDB" id="A0AAT9GPP7"/>
<dbReference type="InterPro" id="IPR002716">
    <property type="entry name" value="PIN_dom"/>
</dbReference>
<feature type="domain" description="PIN" evidence="2">
    <location>
        <begin position="6"/>
        <end position="112"/>
    </location>
</feature>
<accession>A0AAT9GPP7</accession>
<dbReference type="CDD" id="cd09873">
    <property type="entry name" value="PIN_Pae0151-like"/>
    <property type="match status" value="1"/>
</dbReference>
<gene>
    <name evidence="3" type="ORF">SJAV_07720</name>
</gene>
<dbReference type="EMBL" id="AP031322">
    <property type="protein sequence ID" value="BFH72828.1"/>
    <property type="molecule type" value="Genomic_DNA"/>
</dbReference>
<dbReference type="SUPFAM" id="SSF88723">
    <property type="entry name" value="PIN domain-like"/>
    <property type="match status" value="1"/>
</dbReference>
<evidence type="ECO:0000259" key="2">
    <source>
        <dbReference type="Pfam" id="PF01850"/>
    </source>
</evidence>
<name>A0AAT9GPP7_9CREN</name>
<dbReference type="InterPro" id="IPR044153">
    <property type="entry name" value="PIN_Pae0151-like"/>
</dbReference>
<dbReference type="GeneID" id="92353704"/>
<dbReference type="Pfam" id="PF01850">
    <property type="entry name" value="PIN"/>
    <property type="match status" value="1"/>
</dbReference>
<dbReference type="RefSeq" id="WP_369611024.1">
    <property type="nucleotide sequence ID" value="NZ_AP031322.1"/>
</dbReference>
<dbReference type="KEGG" id="sjv:SJAV_07720"/>
<sequence length="123" mass="14419">MKKLEYVIDTSSIIELILTKKDKSIDILERCITADLVFYEIGNFLWKTKKMELLHHFLNILNLIQIENVSLNSEVLKLAINENLTYYDSVYLYLSKKYNLTLLSEDKDLRSKGAKSIHEIFSN</sequence>
<dbReference type="PANTHER" id="PTHR35901">
    <property type="entry name" value="RIBONUCLEASE VAPC3"/>
    <property type="match status" value="1"/>
</dbReference>
<organism evidence="3">
    <name type="scientific">Sulfurisphaera javensis</name>
    <dbReference type="NCBI Taxonomy" id="2049879"/>
    <lineage>
        <taxon>Archaea</taxon>
        <taxon>Thermoproteota</taxon>
        <taxon>Thermoprotei</taxon>
        <taxon>Sulfolobales</taxon>
        <taxon>Sulfolobaceae</taxon>
        <taxon>Sulfurisphaera</taxon>
    </lineage>
</organism>
<evidence type="ECO:0000313" key="3">
    <source>
        <dbReference type="EMBL" id="BFH72828.1"/>
    </source>
</evidence>
<dbReference type="InterPro" id="IPR051619">
    <property type="entry name" value="TypeII_TA_RNase_PINc/VapC"/>
</dbReference>
<dbReference type="Gene3D" id="3.40.50.1010">
    <property type="entry name" value="5'-nuclease"/>
    <property type="match status" value="1"/>
</dbReference>
<proteinExistence type="predicted"/>
<reference evidence="3" key="1">
    <citation type="submission" date="2024-03" db="EMBL/GenBank/DDBJ databases">
        <title>Complete genome sequence of Sulfurisphaera javensis strain KD-1.</title>
        <authorList>
            <person name="Sakai H."/>
            <person name="Nur N."/>
            <person name="Suwanto A."/>
            <person name="Kurosawa N."/>
        </authorList>
    </citation>
    <scope>NUCLEOTIDE SEQUENCE</scope>
    <source>
        <strain evidence="3">KD-1</strain>
    </source>
</reference>
<dbReference type="InterPro" id="IPR029060">
    <property type="entry name" value="PIN-like_dom_sf"/>
</dbReference>
<dbReference type="PANTHER" id="PTHR35901:SF1">
    <property type="entry name" value="EXONUCLEASE VAPC9"/>
    <property type="match status" value="1"/>
</dbReference>
<keyword evidence="1" id="KW-0460">Magnesium</keyword>
<evidence type="ECO:0000256" key="1">
    <source>
        <dbReference type="ARBA" id="ARBA00022842"/>
    </source>
</evidence>